<dbReference type="InterPro" id="IPR002173">
    <property type="entry name" value="Carboh/pur_kinase_PfkB_CS"/>
</dbReference>
<evidence type="ECO:0000256" key="2">
    <source>
        <dbReference type="ARBA" id="ARBA00022679"/>
    </source>
</evidence>
<dbReference type="AlphaFoldDB" id="A0A1G2BXY9"/>
<organism evidence="5 6">
    <name type="scientific">Candidatus Komeilibacteria bacterium RIFOXYC1_FULL_37_11</name>
    <dbReference type="NCBI Taxonomy" id="1798555"/>
    <lineage>
        <taxon>Bacteria</taxon>
        <taxon>Candidatus Komeiliibacteriota</taxon>
    </lineage>
</organism>
<comment type="caution">
    <text evidence="5">The sequence shown here is derived from an EMBL/GenBank/DDBJ whole genome shotgun (WGS) entry which is preliminary data.</text>
</comment>
<dbReference type="PANTHER" id="PTHR43085:SF46">
    <property type="entry name" value="ADENOSINE KINASE"/>
    <property type="match status" value="1"/>
</dbReference>
<keyword evidence="2" id="KW-0808">Transferase</keyword>
<dbReference type="EMBL" id="MHKQ01000013">
    <property type="protein sequence ID" value="OGY94053.1"/>
    <property type="molecule type" value="Genomic_DNA"/>
</dbReference>
<evidence type="ECO:0000313" key="6">
    <source>
        <dbReference type="Proteomes" id="UP000177626"/>
    </source>
</evidence>
<gene>
    <name evidence="5" type="ORF">A2406_00260</name>
</gene>
<dbReference type="InterPro" id="IPR050306">
    <property type="entry name" value="PfkB_Carbo_kinase"/>
</dbReference>
<dbReference type="PANTHER" id="PTHR43085">
    <property type="entry name" value="HEXOKINASE FAMILY MEMBER"/>
    <property type="match status" value="1"/>
</dbReference>
<evidence type="ECO:0000256" key="3">
    <source>
        <dbReference type="ARBA" id="ARBA00022777"/>
    </source>
</evidence>
<dbReference type="SUPFAM" id="SSF53613">
    <property type="entry name" value="Ribokinase-like"/>
    <property type="match status" value="1"/>
</dbReference>
<proteinExistence type="inferred from homology"/>
<comment type="similarity">
    <text evidence="1">Belongs to the carbohydrate kinase PfkB family.</text>
</comment>
<reference evidence="5 6" key="1">
    <citation type="journal article" date="2016" name="Nat. Commun.">
        <title>Thousands of microbial genomes shed light on interconnected biogeochemical processes in an aquifer system.</title>
        <authorList>
            <person name="Anantharaman K."/>
            <person name="Brown C.T."/>
            <person name="Hug L.A."/>
            <person name="Sharon I."/>
            <person name="Castelle C.J."/>
            <person name="Probst A.J."/>
            <person name="Thomas B.C."/>
            <person name="Singh A."/>
            <person name="Wilkins M.J."/>
            <person name="Karaoz U."/>
            <person name="Brodie E.L."/>
            <person name="Williams K.H."/>
            <person name="Hubbard S.S."/>
            <person name="Banfield J.F."/>
        </authorList>
    </citation>
    <scope>NUCLEOTIDE SEQUENCE [LARGE SCALE GENOMIC DNA]</scope>
</reference>
<evidence type="ECO:0000313" key="5">
    <source>
        <dbReference type="EMBL" id="OGY94053.1"/>
    </source>
</evidence>
<name>A0A1G2BXY9_9BACT</name>
<accession>A0A1G2BXY9</accession>
<protein>
    <recommendedName>
        <fullName evidence="4">Carbohydrate kinase PfkB domain-containing protein</fullName>
    </recommendedName>
</protein>
<keyword evidence="3" id="KW-0418">Kinase</keyword>
<dbReference type="Pfam" id="PF00294">
    <property type="entry name" value="PfkB"/>
    <property type="match status" value="1"/>
</dbReference>
<dbReference type="InterPro" id="IPR029056">
    <property type="entry name" value="Ribokinase-like"/>
</dbReference>
<dbReference type="InterPro" id="IPR011611">
    <property type="entry name" value="PfkB_dom"/>
</dbReference>
<feature type="domain" description="Carbohydrate kinase PfkB" evidence="4">
    <location>
        <begin position="39"/>
        <end position="296"/>
    </location>
</feature>
<dbReference type="Gene3D" id="3.40.1190.20">
    <property type="match status" value="1"/>
</dbReference>
<sequence length="316" mass="35396">MKGNRPKKILVSGSIVYDRIMNFPGLFKDHILPDQTHILNVSFTLASTNESFGGTAGNIAYNLSLLKEPVVLLGLVGSDFERYRKWLQKNRVDFSYVRKVKNTPTASAYIMTDQADNQISGFYPGPADVDYCALVRKIKNPALAIVSPDFKPRMIEYVRLYKELGIDYIFDPGQQITSFTTFELRQLISGAKVLIGNDYEIKLILNKLKTDLDKLQKLVEILVVTKGALGSQIYFKDERIDIDPVKVKEALDPTGAGDAYRAGLIKGLLSGAGLEKAGRLASTVAAYTVEALGTQTHHFTLKEFTNRYKQNYEIRR</sequence>
<dbReference type="Proteomes" id="UP000177626">
    <property type="component" value="Unassembled WGS sequence"/>
</dbReference>
<dbReference type="GO" id="GO:0016301">
    <property type="term" value="F:kinase activity"/>
    <property type="evidence" value="ECO:0007669"/>
    <property type="project" value="UniProtKB-KW"/>
</dbReference>
<dbReference type="CDD" id="cd01942">
    <property type="entry name" value="ribokinase_group_A"/>
    <property type="match status" value="1"/>
</dbReference>
<evidence type="ECO:0000259" key="4">
    <source>
        <dbReference type="Pfam" id="PF00294"/>
    </source>
</evidence>
<evidence type="ECO:0000256" key="1">
    <source>
        <dbReference type="ARBA" id="ARBA00010688"/>
    </source>
</evidence>
<dbReference type="PROSITE" id="PS00584">
    <property type="entry name" value="PFKB_KINASES_2"/>
    <property type="match status" value="1"/>
</dbReference>